<organism evidence="2 3">
    <name type="scientific">Acer saccharum</name>
    <name type="common">Sugar maple</name>
    <dbReference type="NCBI Taxonomy" id="4024"/>
    <lineage>
        <taxon>Eukaryota</taxon>
        <taxon>Viridiplantae</taxon>
        <taxon>Streptophyta</taxon>
        <taxon>Embryophyta</taxon>
        <taxon>Tracheophyta</taxon>
        <taxon>Spermatophyta</taxon>
        <taxon>Magnoliopsida</taxon>
        <taxon>eudicotyledons</taxon>
        <taxon>Gunneridae</taxon>
        <taxon>Pentapetalae</taxon>
        <taxon>rosids</taxon>
        <taxon>malvids</taxon>
        <taxon>Sapindales</taxon>
        <taxon>Sapindaceae</taxon>
        <taxon>Hippocastanoideae</taxon>
        <taxon>Acereae</taxon>
        <taxon>Acer</taxon>
    </lineage>
</organism>
<dbReference type="AlphaFoldDB" id="A0AA39RFJ3"/>
<accession>A0AA39RFJ3</accession>
<dbReference type="Pfam" id="PF13966">
    <property type="entry name" value="zf-RVT"/>
    <property type="match status" value="1"/>
</dbReference>
<reference evidence="2" key="1">
    <citation type="journal article" date="2022" name="Plant J.">
        <title>Strategies of tolerance reflected in two North American maple genomes.</title>
        <authorList>
            <person name="McEvoy S.L."/>
            <person name="Sezen U.U."/>
            <person name="Trouern-Trend A."/>
            <person name="McMahon S.M."/>
            <person name="Schaberg P.G."/>
            <person name="Yang J."/>
            <person name="Wegrzyn J.L."/>
            <person name="Swenson N.G."/>
        </authorList>
    </citation>
    <scope>NUCLEOTIDE SEQUENCE</scope>
    <source>
        <strain evidence="2">NS2018</strain>
    </source>
</reference>
<evidence type="ECO:0000259" key="1">
    <source>
        <dbReference type="Pfam" id="PF13966"/>
    </source>
</evidence>
<proteinExistence type="predicted"/>
<keyword evidence="3" id="KW-1185">Reference proteome</keyword>
<dbReference type="EMBL" id="JAUESC010000388">
    <property type="protein sequence ID" value="KAK0572271.1"/>
    <property type="molecule type" value="Genomic_DNA"/>
</dbReference>
<reference evidence="2" key="2">
    <citation type="submission" date="2023-06" db="EMBL/GenBank/DDBJ databases">
        <authorList>
            <person name="Swenson N.G."/>
            <person name="Wegrzyn J.L."/>
            <person name="Mcevoy S.L."/>
        </authorList>
    </citation>
    <scope>NUCLEOTIDE SEQUENCE</scope>
    <source>
        <strain evidence="2">NS2018</strain>
        <tissue evidence="2">Leaf</tissue>
    </source>
</reference>
<sequence length="182" mass="20544">MPLMIKIFIWRACYYWIPALANLGKRGIAVDRICPVCKHGDEFTVHVSWMCHKTKVILISEAKLKGEGDNRNDLPLKAPDNRYYKVNCSDVVGMGGSRIGIAVVVEHILNGRFLMANYGHILEEITFSKMHNPRMEFKAINKTANRAAQKLARIGVESTENKFLMEKVPAIIRDMVAANMPS</sequence>
<evidence type="ECO:0000313" key="2">
    <source>
        <dbReference type="EMBL" id="KAK0572271.1"/>
    </source>
</evidence>
<dbReference type="Proteomes" id="UP001168877">
    <property type="component" value="Unassembled WGS sequence"/>
</dbReference>
<dbReference type="InterPro" id="IPR026960">
    <property type="entry name" value="RVT-Znf"/>
</dbReference>
<protein>
    <recommendedName>
        <fullName evidence="1">Reverse transcriptase zinc-binding domain-containing protein</fullName>
    </recommendedName>
</protein>
<comment type="caution">
    <text evidence="2">The sequence shown here is derived from an EMBL/GenBank/DDBJ whole genome shotgun (WGS) entry which is preliminary data.</text>
</comment>
<gene>
    <name evidence="2" type="ORF">LWI29_028933</name>
</gene>
<feature type="domain" description="Reverse transcriptase zinc-binding" evidence="1">
    <location>
        <begin position="2"/>
        <end position="55"/>
    </location>
</feature>
<evidence type="ECO:0000313" key="3">
    <source>
        <dbReference type="Proteomes" id="UP001168877"/>
    </source>
</evidence>
<name>A0AA39RFJ3_ACESA</name>